<accession>A0A504Z4Z2</accession>
<evidence type="ECO:0000256" key="4">
    <source>
        <dbReference type="PROSITE-ProRule" id="PRU00221"/>
    </source>
</evidence>
<dbReference type="GO" id="GO:0030042">
    <property type="term" value="P:actin filament depolymerization"/>
    <property type="evidence" value="ECO:0007669"/>
    <property type="project" value="TreeGrafter"/>
</dbReference>
<keyword evidence="1 4" id="KW-0853">WD repeat</keyword>
<dbReference type="SMART" id="SM00320">
    <property type="entry name" value="WD40"/>
    <property type="match status" value="2"/>
</dbReference>
<comment type="similarity">
    <text evidence="3">Belongs to the WD repeat AIP1 family.</text>
</comment>
<keyword evidence="2" id="KW-0677">Repeat</keyword>
<dbReference type="InterPro" id="IPR015943">
    <property type="entry name" value="WD40/YVTN_repeat-like_dom_sf"/>
</dbReference>
<protein>
    <submittedName>
        <fullName evidence="5">Actin-interacting protein 1</fullName>
    </submittedName>
</protein>
<dbReference type="SUPFAM" id="SSF50978">
    <property type="entry name" value="WD40 repeat-like"/>
    <property type="match status" value="1"/>
</dbReference>
<dbReference type="GO" id="GO:0040011">
    <property type="term" value="P:locomotion"/>
    <property type="evidence" value="ECO:0007669"/>
    <property type="project" value="TreeGrafter"/>
</dbReference>
<dbReference type="AlphaFoldDB" id="A0A504Z4Z2"/>
<evidence type="ECO:0000256" key="3">
    <source>
        <dbReference type="ARBA" id="ARBA00038366"/>
    </source>
</evidence>
<name>A0A504Z4Z2_FASGI</name>
<dbReference type="OrthoDB" id="2306at2759"/>
<dbReference type="Proteomes" id="UP000316759">
    <property type="component" value="Unassembled WGS sequence"/>
</dbReference>
<dbReference type="GO" id="GO:0051015">
    <property type="term" value="F:actin filament binding"/>
    <property type="evidence" value="ECO:0007669"/>
    <property type="project" value="TreeGrafter"/>
</dbReference>
<evidence type="ECO:0000256" key="2">
    <source>
        <dbReference type="ARBA" id="ARBA00022737"/>
    </source>
</evidence>
<comment type="caution">
    <text evidence="5">The sequence shown here is derived from an EMBL/GenBank/DDBJ whole genome shotgun (WGS) entry which is preliminary data.</text>
</comment>
<dbReference type="PANTHER" id="PTHR19856:SF0">
    <property type="entry name" value="WD REPEAT-CONTAINING PROTEIN 1"/>
    <property type="match status" value="1"/>
</dbReference>
<sequence>NLLHPFVSSQTHNAFVNIVRYCPTGSCLVSAGADGKIFVYDGNNGKELYELGSPAHKGGVYGIAFSKDGSRLVSVSADKTLKLWMVEGIQFTFLSEYSFGTTINNMVVSYVCFPDSSVIFRLIDCPFGLHVSRANLSSSDQPATRKHQTRISLLLELISGAYPPPHPRFETRALHLEGVCVTTAPPRSAPS</sequence>
<dbReference type="GO" id="GO:0030864">
    <property type="term" value="C:cortical actin cytoskeleton"/>
    <property type="evidence" value="ECO:0007669"/>
    <property type="project" value="TreeGrafter"/>
</dbReference>
<keyword evidence="6" id="KW-1185">Reference proteome</keyword>
<organism evidence="5 6">
    <name type="scientific">Fasciola gigantica</name>
    <name type="common">Giant liver fluke</name>
    <dbReference type="NCBI Taxonomy" id="46835"/>
    <lineage>
        <taxon>Eukaryota</taxon>
        <taxon>Metazoa</taxon>
        <taxon>Spiralia</taxon>
        <taxon>Lophotrochozoa</taxon>
        <taxon>Platyhelminthes</taxon>
        <taxon>Trematoda</taxon>
        <taxon>Digenea</taxon>
        <taxon>Plagiorchiida</taxon>
        <taxon>Echinostomata</taxon>
        <taxon>Echinostomatoidea</taxon>
        <taxon>Fasciolidae</taxon>
        <taxon>Fasciola</taxon>
    </lineage>
</organism>
<dbReference type="InterPro" id="IPR001680">
    <property type="entry name" value="WD40_rpt"/>
</dbReference>
<feature type="repeat" description="WD" evidence="4">
    <location>
        <begin position="53"/>
        <end position="84"/>
    </location>
</feature>
<dbReference type="Gene3D" id="2.130.10.10">
    <property type="entry name" value="YVTN repeat-like/Quinoprotein amine dehydrogenase"/>
    <property type="match status" value="1"/>
</dbReference>
<proteinExistence type="inferred from homology"/>
<dbReference type="STRING" id="46835.A0A504Z4Z2"/>
<dbReference type="Pfam" id="PF00400">
    <property type="entry name" value="WD40"/>
    <property type="match status" value="2"/>
</dbReference>
<gene>
    <name evidence="5" type="ORF">FGIG_08755</name>
</gene>
<feature type="non-terminal residue" evidence="5">
    <location>
        <position position="1"/>
    </location>
</feature>
<evidence type="ECO:0000313" key="5">
    <source>
        <dbReference type="EMBL" id="TPP67826.1"/>
    </source>
</evidence>
<dbReference type="PROSITE" id="PS50082">
    <property type="entry name" value="WD_REPEATS_2"/>
    <property type="match status" value="2"/>
</dbReference>
<feature type="repeat" description="WD" evidence="4">
    <location>
        <begin position="9"/>
        <end position="50"/>
    </location>
</feature>
<evidence type="ECO:0000313" key="6">
    <source>
        <dbReference type="Proteomes" id="UP000316759"/>
    </source>
</evidence>
<dbReference type="EMBL" id="SUNJ01000218">
    <property type="protein sequence ID" value="TPP67826.1"/>
    <property type="molecule type" value="Genomic_DNA"/>
</dbReference>
<evidence type="ECO:0000256" key="1">
    <source>
        <dbReference type="ARBA" id="ARBA00022574"/>
    </source>
</evidence>
<reference evidence="5 6" key="1">
    <citation type="submission" date="2019-04" db="EMBL/GenBank/DDBJ databases">
        <title>Annotation for the trematode Fasciola gigantica.</title>
        <authorList>
            <person name="Choi Y.-J."/>
        </authorList>
    </citation>
    <scope>NUCLEOTIDE SEQUENCE [LARGE SCALE GENOMIC DNA]</scope>
    <source>
        <strain evidence="5">Uganda_cow_1</strain>
    </source>
</reference>
<dbReference type="InterPro" id="IPR036322">
    <property type="entry name" value="WD40_repeat_dom_sf"/>
</dbReference>
<dbReference type="PANTHER" id="PTHR19856">
    <property type="entry name" value="WD-REPEATCONTAINING PROTEIN WDR1"/>
    <property type="match status" value="1"/>
</dbReference>
<dbReference type="GO" id="GO:0045214">
    <property type="term" value="P:sarcomere organization"/>
    <property type="evidence" value="ECO:0007669"/>
    <property type="project" value="TreeGrafter"/>
</dbReference>
<dbReference type="PROSITE" id="PS50294">
    <property type="entry name" value="WD_REPEATS_REGION"/>
    <property type="match status" value="1"/>
</dbReference>